<protein>
    <submittedName>
        <fullName evidence="6">AraC family transcriptional regulator</fullName>
    </submittedName>
    <submittedName>
        <fullName evidence="8">Helix-turn-helix domain-containing protein</fullName>
    </submittedName>
</protein>
<reference evidence="12 16" key="6">
    <citation type="submission" date="2019-09" db="EMBL/GenBank/DDBJ databases">
        <title>Strain-level analysis of Eubacterium rectale using genomes from metagenomes.</title>
        <authorList>
            <person name="Karcher N."/>
            <person name="Segata N."/>
        </authorList>
    </citation>
    <scope>NUCLEOTIDE SEQUENCE [LARGE SCALE GENOMIC DNA]</scope>
    <source>
        <strain evidence="12 16">L2-21</strain>
    </source>
</reference>
<dbReference type="EMBL" id="JAJFBX010000009">
    <property type="protein sequence ID" value="MCC2747031.1"/>
    <property type="molecule type" value="Genomic_DNA"/>
</dbReference>
<dbReference type="InterPro" id="IPR003313">
    <property type="entry name" value="AraC-bd"/>
</dbReference>
<evidence type="ECO:0000313" key="7">
    <source>
        <dbReference type="EMBL" id="MCC2747031.1"/>
    </source>
</evidence>
<dbReference type="SUPFAM" id="SSF46689">
    <property type="entry name" value="Homeodomain-like"/>
    <property type="match status" value="1"/>
</dbReference>
<organism evidence="5 13">
    <name type="scientific">Agathobacter rectalis</name>
    <dbReference type="NCBI Taxonomy" id="39491"/>
    <lineage>
        <taxon>Bacteria</taxon>
        <taxon>Bacillati</taxon>
        <taxon>Bacillota</taxon>
        <taxon>Clostridia</taxon>
        <taxon>Lachnospirales</taxon>
        <taxon>Lachnospiraceae</taxon>
        <taxon>Agathobacter</taxon>
    </lineage>
</organism>
<dbReference type="Proteomes" id="UP000324325">
    <property type="component" value="Unassembled WGS sequence"/>
</dbReference>
<reference evidence="7" key="7">
    <citation type="submission" date="2021-10" db="EMBL/GenBank/DDBJ databases">
        <title>Collection of gut derived symbiotic bacterial strains cultured from healthy donors.</title>
        <authorList>
            <person name="Lin H."/>
            <person name="Littmann E."/>
            <person name="Claire K."/>
            <person name="Pamer E."/>
        </authorList>
    </citation>
    <scope>NUCLEOTIDE SEQUENCE</scope>
    <source>
        <strain evidence="7">MSK.22.92</strain>
    </source>
</reference>
<keyword evidence="1" id="KW-0805">Transcription regulation</keyword>
<evidence type="ECO:0000313" key="8">
    <source>
        <dbReference type="EMBL" id="MSC58644.1"/>
    </source>
</evidence>
<dbReference type="EMBL" id="VSTG01000004">
    <property type="protein sequence ID" value="TYL59074.1"/>
    <property type="molecule type" value="Genomic_DNA"/>
</dbReference>
<reference evidence="17 18" key="4">
    <citation type="journal article" date="2019" name="Nat. Med.">
        <title>A library of human gut bacterial isolates paired with longitudinal multiomics data enables mechanistic microbiome research.</title>
        <authorList>
            <person name="Poyet M."/>
            <person name="Groussin M."/>
            <person name="Gibbons S.M."/>
            <person name="Avila-Pacheco J."/>
            <person name="Jiang X."/>
            <person name="Kearney S.M."/>
            <person name="Perrotta A.R."/>
            <person name="Berdy B."/>
            <person name="Zhao S."/>
            <person name="Lieberman T.D."/>
            <person name="Swanson P.K."/>
            <person name="Smith M."/>
            <person name="Roesemann S."/>
            <person name="Alexander J.E."/>
            <person name="Rich S.A."/>
            <person name="Livny J."/>
            <person name="Vlamakis H."/>
            <person name="Clish C."/>
            <person name="Bullock K."/>
            <person name="Deik A."/>
            <person name="Scott J."/>
            <person name="Pierce K.A."/>
            <person name="Xavier R.J."/>
            <person name="Alm E.J."/>
        </authorList>
    </citation>
    <scope>NUCLEOTIDE SEQUENCE [LARGE SCALE GENOMIC DNA]</scope>
    <source>
        <strain evidence="8 18">BIOML-A11</strain>
        <strain evidence="9 17">BIOML-A5</strain>
    </source>
</reference>
<dbReference type="GO" id="GO:0003700">
    <property type="term" value="F:DNA-binding transcription factor activity"/>
    <property type="evidence" value="ECO:0007669"/>
    <property type="project" value="InterPro"/>
</dbReference>
<evidence type="ECO:0000313" key="6">
    <source>
        <dbReference type="EMBL" id="MCB6936962.1"/>
    </source>
</evidence>
<keyword evidence="2" id="KW-0238">DNA-binding</keyword>
<accession>A0A0M6WKL1</accession>
<dbReference type="EMBL" id="CVRQ01000019">
    <property type="protein sequence ID" value="CRL37549.1"/>
    <property type="molecule type" value="Genomic_DNA"/>
</dbReference>
<dbReference type="Gene3D" id="1.10.10.60">
    <property type="entry name" value="Homeodomain-like"/>
    <property type="match status" value="1"/>
</dbReference>
<dbReference type="InterPro" id="IPR014710">
    <property type="entry name" value="RmlC-like_jellyroll"/>
</dbReference>
<evidence type="ECO:0000313" key="14">
    <source>
        <dbReference type="Proteomes" id="UP000283501"/>
    </source>
</evidence>
<evidence type="ECO:0000313" key="11">
    <source>
        <dbReference type="EMBL" id="RHF01144.1"/>
    </source>
</evidence>
<evidence type="ECO:0000256" key="3">
    <source>
        <dbReference type="ARBA" id="ARBA00023163"/>
    </source>
</evidence>
<evidence type="ECO:0000313" key="15">
    <source>
        <dbReference type="Proteomes" id="UP000283683"/>
    </source>
</evidence>
<dbReference type="EMBL" id="WKQV01000001">
    <property type="protein sequence ID" value="MSD25602.1"/>
    <property type="molecule type" value="Genomic_DNA"/>
</dbReference>
<dbReference type="PANTHER" id="PTHR43280">
    <property type="entry name" value="ARAC-FAMILY TRANSCRIPTIONAL REGULATOR"/>
    <property type="match status" value="1"/>
</dbReference>
<dbReference type="AlphaFoldDB" id="A0A0M6WKL1"/>
<dbReference type="RefSeq" id="WP_015569494.1">
    <property type="nucleotide sequence ID" value="NZ_CVRQ01000019.1"/>
</dbReference>
<dbReference type="Proteomes" id="UP000283683">
    <property type="component" value="Unassembled WGS sequence"/>
</dbReference>
<proteinExistence type="predicted"/>
<dbReference type="Gene3D" id="2.60.120.10">
    <property type="entry name" value="Jelly Rolls"/>
    <property type="match status" value="1"/>
</dbReference>
<evidence type="ECO:0000313" key="5">
    <source>
        <dbReference type="EMBL" id="CRL37549.1"/>
    </source>
</evidence>
<dbReference type="GO" id="GO:0043565">
    <property type="term" value="F:sequence-specific DNA binding"/>
    <property type="evidence" value="ECO:0007669"/>
    <property type="project" value="InterPro"/>
</dbReference>
<reference evidence="5" key="2">
    <citation type="submission" date="2015-05" db="EMBL/GenBank/DDBJ databases">
        <authorList>
            <person name="Wang D.B."/>
            <person name="Wang M."/>
        </authorList>
    </citation>
    <scope>NUCLEOTIDE SEQUENCE [LARGE SCALE GENOMIC DNA]</scope>
    <source>
        <strain evidence="5">T1-815</strain>
    </source>
</reference>
<reference evidence="12 16" key="5">
    <citation type="submission" date="2019-08" db="EMBL/GenBank/DDBJ databases">
        <authorList>
            <person name="Duncan S."/>
            <person name="Walker A."/>
        </authorList>
    </citation>
    <scope>NUCLEOTIDE SEQUENCE [LARGE SCALE GENOMIC DNA]</scope>
    <source>
        <strain evidence="12 16">L2-21</strain>
    </source>
</reference>
<sequence>MTSSYTVKNIIEQDNINSTINSYIKILTPIQFTLETCNRANDDKYLNFLMTSPRENTFYSFKTEKEINHFNMRPPHIHDFYELLIVLDGEIHQLIEKTDFVFHSGSCCLMNHNIVHKEIFSSDATLLFIGMSKELVQQLSEDEPKVYFPDIERPGHNPILRFLSDNLDNPDTKEYLDFMPSLNNKDWHHTLHAITDNILRAIMYPKLGSTYVIKGMLLELFDYLSNPEHFHFTPVHVEADNDFLLFTHISHILEDTNGRITRSELEQLLNYSGNYLNSIVKKYTNSCLFDYSQTFCMKRAAALLLETTASISEIMDELHFTNTTHFYKCFKEHYHMTPKQYRISMKIKLVP</sequence>
<dbReference type="Pfam" id="PF02311">
    <property type="entry name" value="AraC_binding"/>
    <property type="match status" value="1"/>
</dbReference>
<dbReference type="Proteomes" id="UP000465607">
    <property type="component" value="Unassembled WGS sequence"/>
</dbReference>
<dbReference type="Proteomes" id="UP000479563">
    <property type="component" value="Unassembled WGS sequence"/>
</dbReference>
<evidence type="ECO:0000313" key="17">
    <source>
        <dbReference type="Proteomes" id="UP000465607"/>
    </source>
</evidence>
<evidence type="ECO:0000313" key="12">
    <source>
        <dbReference type="EMBL" id="TYL59074.1"/>
    </source>
</evidence>
<dbReference type="InterPro" id="IPR018060">
    <property type="entry name" value="HTH_AraC"/>
</dbReference>
<evidence type="ECO:0000313" key="9">
    <source>
        <dbReference type="EMBL" id="MSD25602.1"/>
    </source>
</evidence>
<dbReference type="EMBL" id="QSAZ01000005">
    <property type="protein sequence ID" value="RGW87526.1"/>
    <property type="molecule type" value="Genomic_DNA"/>
</dbReference>
<dbReference type="PANTHER" id="PTHR43280:SF34">
    <property type="entry name" value="ARAC-FAMILY TRANSCRIPTIONAL REGULATOR"/>
    <property type="match status" value="1"/>
</dbReference>
<evidence type="ECO:0000313" key="10">
    <source>
        <dbReference type="EMBL" id="RGW87526.1"/>
    </source>
</evidence>
<dbReference type="InterPro" id="IPR011051">
    <property type="entry name" value="RmlC_Cupin_sf"/>
</dbReference>
<evidence type="ECO:0000313" key="16">
    <source>
        <dbReference type="Proteomes" id="UP000324325"/>
    </source>
</evidence>
<evidence type="ECO:0000259" key="4">
    <source>
        <dbReference type="PROSITE" id="PS01124"/>
    </source>
</evidence>
<dbReference type="SUPFAM" id="SSF51182">
    <property type="entry name" value="RmlC-like cupins"/>
    <property type="match status" value="1"/>
</dbReference>
<keyword evidence="3" id="KW-0804">Transcription</keyword>
<reference evidence="6" key="8">
    <citation type="submission" date="2021-10" db="EMBL/GenBank/DDBJ databases">
        <title>Collection of gut derived symbiotic bacterial strains cultured from healthy donors.</title>
        <authorList>
            <person name="Lin H."/>
            <person name="Littmann E."/>
            <person name="Kohout C."/>
            <person name="Pamer E.G."/>
        </authorList>
    </citation>
    <scope>NUCLEOTIDE SEQUENCE</scope>
    <source>
        <strain evidence="6">DFI.9.42</strain>
    </source>
</reference>
<reference evidence="14 15" key="3">
    <citation type="submission" date="2018-08" db="EMBL/GenBank/DDBJ databases">
        <title>A genome reference for cultivated species of the human gut microbiota.</title>
        <authorList>
            <person name="Zou Y."/>
            <person name="Xue W."/>
            <person name="Luo G."/>
        </authorList>
    </citation>
    <scope>NUCLEOTIDE SEQUENCE [LARGE SCALE GENOMIC DNA]</scope>
    <source>
        <strain evidence="10 15">AF06-19</strain>
        <strain evidence="11 14">AM26-2LB</strain>
    </source>
</reference>
<evidence type="ECO:0000313" key="18">
    <source>
        <dbReference type="Proteomes" id="UP000479563"/>
    </source>
</evidence>
<dbReference type="Proteomes" id="UP001197847">
    <property type="component" value="Unassembled WGS sequence"/>
</dbReference>
<dbReference type="InterPro" id="IPR009057">
    <property type="entry name" value="Homeodomain-like_sf"/>
</dbReference>
<gene>
    <name evidence="11" type="ORF">DW703_13630</name>
    <name evidence="10" type="ORF">DWV45_06365</name>
    <name evidence="12" type="ORF">FYL37_05005</name>
    <name evidence="8" type="ORF">GKE07_00120</name>
    <name evidence="9" type="ORF">GKE44_00085</name>
    <name evidence="6" type="ORF">LIZ56_00835</name>
    <name evidence="7" type="ORF">LK487_08310</name>
    <name evidence="5" type="ORF">T1815_16081</name>
</gene>
<evidence type="ECO:0000256" key="2">
    <source>
        <dbReference type="ARBA" id="ARBA00023125"/>
    </source>
</evidence>
<dbReference type="Proteomes" id="UP000049472">
    <property type="component" value="Unassembled WGS sequence"/>
</dbReference>
<name>A0A0M6WKL1_9FIRM</name>
<dbReference type="Proteomes" id="UP001197684">
    <property type="component" value="Unassembled WGS sequence"/>
</dbReference>
<dbReference type="EMBL" id="JAJCJK010000001">
    <property type="protein sequence ID" value="MCB6936962.1"/>
    <property type="molecule type" value="Genomic_DNA"/>
</dbReference>
<dbReference type="SMART" id="SM00342">
    <property type="entry name" value="HTH_ARAC"/>
    <property type="match status" value="1"/>
</dbReference>
<feature type="domain" description="HTH araC/xylS-type" evidence="4">
    <location>
        <begin position="247"/>
        <end position="344"/>
    </location>
</feature>
<reference evidence="13" key="1">
    <citation type="submission" date="2015-05" db="EMBL/GenBank/DDBJ databases">
        <authorList>
            <consortium name="Pathogen Informatics"/>
        </authorList>
    </citation>
    <scope>NUCLEOTIDE SEQUENCE [LARGE SCALE GENOMIC DNA]</scope>
    <source>
        <strain evidence="13">T1-815</strain>
    </source>
</reference>
<dbReference type="Pfam" id="PF12833">
    <property type="entry name" value="HTH_18"/>
    <property type="match status" value="1"/>
</dbReference>
<dbReference type="EMBL" id="WKQP01000001">
    <property type="protein sequence ID" value="MSC58644.1"/>
    <property type="molecule type" value="Genomic_DNA"/>
</dbReference>
<keyword evidence="13" id="KW-1185">Reference proteome</keyword>
<dbReference type="PROSITE" id="PS01124">
    <property type="entry name" value="HTH_ARAC_FAMILY_2"/>
    <property type="match status" value="1"/>
</dbReference>
<evidence type="ECO:0000256" key="1">
    <source>
        <dbReference type="ARBA" id="ARBA00023015"/>
    </source>
</evidence>
<dbReference type="Proteomes" id="UP000283501">
    <property type="component" value="Unassembled WGS sequence"/>
</dbReference>
<evidence type="ECO:0000313" key="13">
    <source>
        <dbReference type="Proteomes" id="UP000049472"/>
    </source>
</evidence>
<dbReference type="EMBL" id="QSKY01000025">
    <property type="protein sequence ID" value="RHF01144.1"/>
    <property type="molecule type" value="Genomic_DNA"/>
</dbReference>